<feature type="transmembrane region" description="Helical" evidence="6">
    <location>
        <begin position="355"/>
        <end position="376"/>
    </location>
</feature>
<feature type="transmembrane region" description="Helical" evidence="6">
    <location>
        <begin position="453"/>
        <end position="472"/>
    </location>
</feature>
<comment type="subcellular location">
    <subcellularLocation>
        <location evidence="1">Membrane</location>
        <topology evidence="1">Multi-pass membrane protein</topology>
    </subcellularLocation>
</comment>
<name>A0A6V7QCM1_ANACO</name>
<dbReference type="EMBL" id="LR862135">
    <property type="protein sequence ID" value="CAD1840738.1"/>
    <property type="molecule type" value="Genomic_DNA"/>
</dbReference>
<feature type="transmembrane region" description="Helical" evidence="6">
    <location>
        <begin position="513"/>
        <end position="533"/>
    </location>
</feature>
<evidence type="ECO:0000256" key="6">
    <source>
        <dbReference type="RuleBase" id="RU004914"/>
    </source>
</evidence>
<evidence type="ECO:0000256" key="4">
    <source>
        <dbReference type="ARBA" id="ARBA00022989"/>
    </source>
</evidence>
<dbReference type="InterPro" id="IPR044644">
    <property type="entry name" value="DinF-like"/>
</dbReference>
<comment type="caution">
    <text evidence="6">Lacks conserved residue(s) required for the propagation of feature annotation.</text>
</comment>
<evidence type="ECO:0000256" key="1">
    <source>
        <dbReference type="ARBA" id="ARBA00004141"/>
    </source>
</evidence>
<keyword evidence="4 6" id="KW-1133">Transmembrane helix</keyword>
<evidence type="ECO:0000256" key="2">
    <source>
        <dbReference type="ARBA" id="ARBA00010199"/>
    </source>
</evidence>
<organism evidence="7">
    <name type="scientific">Ananas comosus var. bracteatus</name>
    <name type="common">red pineapple</name>
    <dbReference type="NCBI Taxonomy" id="296719"/>
    <lineage>
        <taxon>Eukaryota</taxon>
        <taxon>Viridiplantae</taxon>
        <taxon>Streptophyta</taxon>
        <taxon>Embryophyta</taxon>
        <taxon>Tracheophyta</taxon>
        <taxon>Spermatophyta</taxon>
        <taxon>Magnoliopsida</taxon>
        <taxon>Liliopsida</taxon>
        <taxon>Poales</taxon>
        <taxon>Bromeliaceae</taxon>
        <taxon>Bromelioideae</taxon>
        <taxon>Ananas</taxon>
    </lineage>
</organism>
<evidence type="ECO:0000256" key="5">
    <source>
        <dbReference type="ARBA" id="ARBA00023136"/>
    </source>
</evidence>
<dbReference type="AlphaFoldDB" id="A0A6V7QCM1"/>
<feature type="transmembrane region" description="Helical" evidence="6">
    <location>
        <begin position="396"/>
        <end position="416"/>
    </location>
</feature>
<evidence type="ECO:0000313" key="7">
    <source>
        <dbReference type="EMBL" id="CAD1840738.1"/>
    </source>
</evidence>
<dbReference type="InterPro" id="IPR002528">
    <property type="entry name" value="MATE_fam"/>
</dbReference>
<keyword evidence="3 6" id="KW-0812">Transmembrane</keyword>
<keyword evidence="5 6" id="KW-0472">Membrane</keyword>
<comment type="similarity">
    <text evidence="2 6">Belongs to the multi antimicrobial extrusion (MATE) (TC 2.A.66.1) family.</text>
</comment>
<dbReference type="GO" id="GO:0042910">
    <property type="term" value="F:xenobiotic transmembrane transporter activity"/>
    <property type="evidence" value="ECO:0007669"/>
    <property type="project" value="InterPro"/>
</dbReference>
<dbReference type="GO" id="GO:0016020">
    <property type="term" value="C:membrane"/>
    <property type="evidence" value="ECO:0007669"/>
    <property type="project" value="UniProtKB-SubCell"/>
</dbReference>
<feature type="transmembrane region" description="Helical" evidence="6">
    <location>
        <begin position="323"/>
        <end position="343"/>
    </location>
</feature>
<reference evidence="7" key="1">
    <citation type="submission" date="2020-07" db="EMBL/GenBank/DDBJ databases">
        <authorList>
            <person name="Lin J."/>
        </authorList>
    </citation>
    <scope>NUCLEOTIDE SEQUENCE</scope>
</reference>
<dbReference type="GO" id="GO:0015297">
    <property type="term" value="F:antiporter activity"/>
    <property type="evidence" value="ECO:0007669"/>
    <property type="project" value="InterPro"/>
</dbReference>
<sequence length="634" mass="68220">MQVSGECRDKSESRWREIDAKRTLCDASVAFGEKICKIAVFLLAVPDFERNPRSPYLRDLVKVSLVKALFYSAVVDFGLNCGFSMFIVGDSSISGLGHFQSIQQVVPQPREFRAAGISDRGCSGLLGAVGVDGGPVSPFWRRIVPRARDLLVVRPVRVGYLTLACESSTNLTETLVNSLGRAHECHSGMRFQCDECRSFCWTVLEPATLGVVYGAARYRQGGSVLGSPGEIVSDAFPYLLVSDSGGAPLLLTDDGAAAAATELAPLDSTSIWKQMKEIALFAGPATGLWICGPLMSLIDTMVIGQGSSLELAALGPATVFCDYLSYIFMFLSIATSNMVATSLAKKDKELVQHQISILLFVAFACGLGMFMFTRLLGPQILAAFTGPENLHIVPAANTYAQIRGFAWPAILVGMVAQSASLGMKDSWGPLKALTVASAINGFGDIFLCSICGYGIAGAAWATMVSQVVAAFMMMQTLNKTGFQAFSMSIPSVGELFQIFEIAAPVFVTMTSKVAFYSLLTYFATSMGTITLAAHQVMINVFCMCTVWGEPLSQTAQSFMPELIHGVNRSLVKARMLLKSLVIIGAITGLTLGVIGTSVPRFFPNLFTTDRMVIGEMHKVLIPYFYSIDGDSCNT</sequence>
<proteinExistence type="inferred from homology"/>
<accession>A0A6V7QCM1</accession>
<protein>
    <recommendedName>
        <fullName evidence="6">Protein DETOXIFICATION</fullName>
    </recommendedName>
    <alternativeName>
        <fullName evidence="6">Multidrug and toxic compound extrusion protein</fullName>
    </alternativeName>
</protein>
<feature type="transmembrane region" description="Helical" evidence="6">
    <location>
        <begin position="580"/>
        <end position="602"/>
    </location>
</feature>
<dbReference type="PANTHER" id="PTHR42893:SF9">
    <property type="entry name" value="PROTEIN DETOXIFICATION 46, CHLOROPLASTIC"/>
    <property type="match status" value="1"/>
</dbReference>
<dbReference type="Pfam" id="PF01554">
    <property type="entry name" value="MatE"/>
    <property type="match status" value="1"/>
</dbReference>
<gene>
    <name evidence="7" type="ORF">CB5_LOCUS23949</name>
</gene>
<evidence type="ECO:0000256" key="3">
    <source>
        <dbReference type="ARBA" id="ARBA00022692"/>
    </source>
</evidence>
<feature type="transmembrane region" description="Helical" evidence="6">
    <location>
        <begin position="484"/>
        <end position="507"/>
    </location>
</feature>
<dbReference type="PANTHER" id="PTHR42893">
    <property type="entry name" value="PROTEIN DETOXIFICATION 44, CHLOROPLASTIC-RELATED"/>
    <property type="match status" value="1"/>
</dbReference>
<feature type="transmembrane region" description="Helical" evidence="6">
    <location>
        <begin position="278"/>
        <end position="303"/>
    </location>
</feature>